<dbReference type="RefSeq" id="WP_140962602.1">
    <property type="nucleotide sequence ID" value="NZ_VEVQ02000006.1"/>
</dbReference>
<proteinExistence type="predicted"/>
<dbReference type="Proteomes" id="UP000817854">
    <property type="component" value="Unassembled WGS sequence"/>
</dbReference>
<sequence>MKLITNIFLLFLLISCSSEQFTFEQYENYPVKVARKTVTYPNNTFEFLLPIKWEWKVENYDEVDEISIGIDAFSKPNEKNFIDAISIQKGKGFSNSKTLETEYKIILEKLRQNSGYKLIESGKTLFNENDSYFVHYRSNSGNSGEIEIISLITKSKNDNSFYYLNASASRTNDLKKNMSIMVQCLKTFKEK</sequence>
<dbReference type="PROSITE" id="PS51257">
    <property type="entry name" value="PROKAR_LIPOPROTEIN"/>
    <property type="match status" value="1"/>
</dbReference>
<evidence type="ECO:0008006" key="3">
    <source>
        <dbReference type="Google" id="ProtNLM"/>
    </source>
</evidence>
<dbReference type="EMBL" id="VEVQ02000006">
    <property type="protein sequence ID" value="NHN26280.1"/>
    <property type="molecule type" value="Genomic_DNA"/>
</dbReference>
<protein>
    <recommendedName>
        <fullName evidence="3">PsbP C-terminal domain-containing protein</fullName>
    </recommendedName>
</protein>
<keyword evidence="2" id="KW-1185">Reference proteome</keyword>
<comment type="caution">
    <text evidence="1">The sequence shown here is derived from an EMBL/GenBank/DDBJ whole genome shotgun (WGS) entry which is preliminary data.</text>
</comment>
<organism evidence="1 2">
    <name type="scientific">Flavobacterium jejuense</name>
    <dbReference type="NCBI Taxonomy" id="1544455"/>
    <lineage>
        <taxon>Bacteria</taxon>
        <taxon>Pseudomonadati</taxon>
        <taxon>Bacteroidota</taxon>
        <taxon>Flavobacteriia</taxon>
        <taxon>Flavobacteriales</taxon>
        <taxon>Flavobacteriaceae</taxon>
        <taxon>Flavobacterium</taxon>
    </lineage>
</organism>
<dbReference type="Gene3D" id="3.40.1000.10">
    <property type="entry name" value="Mog1/PsbP, alpha/beta/alpha sandwich"/>
    <property type="match status" value="1"/>
</dbReference>
<reference evidence="1" key="2">
    <citation type="submission" date="2020-02" db="EMBL/GenBank/DDBJ databases">
        <title>Flavobacterium profundi sp. nov., isolated from a deep-sea seamount.</title>
        <authorList>
            <person name="Zhang D.-C."/>
        </authorList>
    </citation>
    <scope>NUCLEOTIDE SEQUENCE</scope>
    <source>
        <strain evidence="1">EC11</strain>
    </source>
</reference>
<reference evidence="1" key="1">
    <citation type="submission" date="2019-05" db="EMBL/GenBank/DDBJ databases">
        <authorList>
            <person name="Lianzixin W."/>
        </authorList>
    </citation>
    <scope>NUCLEOTIDE SEQUENCE</scope>
    <source>
        <strain evidence="1">EC11</strain>
    </source>
</reference>
<evidence type="ECO:0000313" key="2">
    <source>
        <dbReference type="Proteomes" id="UP000817854"/>
    </source>
</evidence>
<gene>
    <name evidence="1" type="ORF">FIA58_011380</name>
</gene>
<evidence type="ECO:0000313" key="1">
    <source>
        <dbReference type="EMBL" id="NHN26280.1"/>
    </source>
</evidence>
<accession>A0ABX0IWX4</accession>
<name>A0ABX0IWX4_9FLAO</name>